<feature type="region of interest" description="Disordered" evidence="9">
    <location>
        <begin position="433"/>
        <end position="458"/>
    </location>
</feature>
<evidence type="ECO:0000259" key="10">
    <source>
        <dbReference type="Pfam" id="PF00349"/>
    </source>
</evidence>
<dbReference type="PROSITE" id="PS51748">
    <property type="entry name" value="HEXOKINASE_2"/>
    <property type="match status" value="1"/>
</dbReference>
<dbReference type="GO" id="GO:0006006">
    <property type="term" value="P:glucose metabolic process"/>
    <property type="evidence" value="ECO:0007669"/>
    <property type="project" value="TreeGrafter"/>
</dbReference>
<evidence type="ECO:0000256" key="2">
    <source>
        <dbReference type="ARBA" id="ARBA00009225"/>
    </source>
</evidence>
<comment type="similarity">
    <text evidence="2 8">Belongs to the hexokinase family.</text>
</comment>
<dbReference type="PANTHER" id="PTHR19443">
    <property type="entry name" value="HEXOKINASE"/>
    <property type="match status" value="1"/>
</dbReference>
<dbReference type="FunFam" id="3.30.420.40:FF:000034">
    <property type="entry name" value="Phosphotransferase"/>
    <property type="match status" value="1"/>
</dbReference>
<keyword evidence="5 8" id="KW-0418">Kinase</keyword>
<dbReference type="InterPro" id="IPR022673">
    <property type="entry name" value="Hexokinase_C"/>
</dbReference>
<evidence type="ECO:0000256" key="3">
    <source>
        <dbReference type="ARBA" id="ARBA00022679"/>
    </source>
</evidence>
<dbReference type="UniPathway" id="UPA00109">
    <property type="reaction ID" value="UER00180"/>
</dbReference>
<dbReference type="InterPro" id="IPR022672">
    <property type="entry name" value="Hexokinase_N"/>
</dbReference>
<dbReference type="EC" id="2.7.1.-" evidence="8"/>
<sequence length="521" mass="55876">MITGSGLRTQQPFQLPAYVTSIPDGSEKGTFLAVDLGGTNCRICSVTLHGDGTFDVTQDKCAVPFELRVNENYKPLFAFIATKLAAFLASSAKLGHTTQAAASANTEPYRLGFTFSFACNQTSVAHGTLIHWDKGWDIPDAVGKDPCALLQEAIDDISLPVRVCVLANDSVGTLLTRSYTSGSSARTLAGVIFGTGTNAAYVEQRCNITRISEDANQARGRSADDVMVMNTEWGGLDDDMKVLPKTPYDDKLDTDSTDTGGQMLEKRVSGLYLGELLRLVILDLSGKGTLSLLLDTESPVHVREGVDSSFLSALAQYDDTTDLQQTRGLIAETLAARDVSLEDAQIIRRSAAAIVRRAARLAGTALAAVIIQSDRLPTKEAHARASESSTVVEELSVREGKSIRDLLFNFCNALSLFTRKVLRAVGISRWHSDPASTPAKHGVAPDRQDSNASPDSEMVDIGVDGSLIEFYPGFEDAMREALREVVEIGPEGERRIRIGLAKDGSGVGAALMAQAVGIDNE</sequence>
<evidence type="ECO:0000256" key="7">
    <source>
        <dbReference type="ARBA" id="ARBA00023152"/>
    </source>
</evidence>
<dbReference type="GO" id="GO:0004340">
    <property type="term" value="F:glucokinase activity"/>
    <property type="evidence" value="ECO:0007669"/>
    <property type="project" value="TreeGrafter"/>
</dbReference>
<feature type="domain" description="Hexokinase C-terminal" evidence="11">
    <location>
        <begin position="189"/>
        <end position="380"/>
    </location>
</feature>
<reference evidence="13" key="1">
    <citation type="submission" date="2016-02" db="EMBL/GenBank/DDBJ databases">
        <title>Draft genome sequence of Microdochium bolleyi, a fungal endophyte of beachgrass.</title>
        <authorList>
            <consortium name="DOE Joint Genome Institute"/>
            <person name="David A.S."/>
            <person name="May G."/>
            <person name="Haridas S."/>
            <person name="Lim J."/>
            <person name="Wang M."/>
            <person name="Labutti K."/>
            <person name="Lipzen A."/>
            <person name="Barry K."/>
            <person name="Grigoriev I.V."/>
        </authorList>
    </citation>
    <scope>NUCLEOTIDE SEQUENCE [LARGE SCALE GENOMIC DNA]</scope>
    <source>
        <strain evidence="13">J235TASD1</strain>
    </source>
</reference>
<dbReference type="GO" id="GO:0005739">
    <property type="term" value="C:mitochondrion"/>
    <property type="evidence" value="ECO:0007669"/>
    <property type="project" value="TreeGrafter"/>
</dbReference>
<dbReference type="AlphaFoldDB" id="A0A136IQK7"/>
<feature type="domain" description="Hexokinase C-terminal" evidence="11">
    <location>
        <begin position="455"/>
        <end position="513"/>
    </location>
</feature>
<dbReference type="GO" id="GO:0006096">
    <property type="term" value="P:glycolytic process"/>
    <property type="evidence" value="ECO:0007669"/>
    <property type="project" value="UniProtKB-UniPathway"/>
</dbReference>
<keyword evidence="6 8" id="KW-0067">ATP-binding</keyword>
<dbReference type="GO" id="GO:0008865">
    <property type="term" value="F:fructokinase activity"/>
    <property type="evidence" value="ECO:0007669"/>
    <property type="project" value="TreeGrafter"/>
</dbReference>
<dbReference type="Gene3D" id="3.40.367.20">
    <property type="match status" value="2"/>
</dbReference>
<dbReference type="Gene3D" id="3.30.420.40">
    <property type="match status" value="1"/>
</dbReference>
<evidence type="ECO:0000259" key="11">
    <source>
        <dbReference type="Pfam" id="PF03727"/>
    </source>
</evidence>
<dbReference type="InParanoid" id="A0A136IQK7"/>
<keyword evidence="3 8" id="KW-0808">Transferase</keyword>
<proteinExistence type="inferred from homology"/>
<dbReference type="InterPro" id="IPR001312">
    <property type="entry name" value="Hexokinase"/>
</dbReference>
<dbReference type="GO" id="GO:0005536">
    <property type="term" value="F:D-glucose binding"/>
    <property type="evidence" value="ECO:0007669"/>
    <property type="project" value="InterPro"/>
</dbReference>
<organism evidence="12 13">
    <name type="scientific">Microdochium bolleyi</name>
    <dbReference type="NCBI Taxonomy" id="196109"/>
    <lineage>
        <taxon>Eukaryota</taxon>
        <taxon>Fungi</taxon>
        <taxon>Dikarya</taxon>
        <taxon>Ascomycota</taxon>
        <taxon>Pezizomycotina</taxon>
        <taxon>Sordariomycetes</taxon>
        <taxon>Xylariomycetidae</taxon>
        <taxon>Xylariales</taxon>
        <taxon>Microdochiaceae</taxon>
        <taxon>Microdochium</taxon>
    </lineage>
</organism>
<keyword evidence="7 8" id="KW-0324">Glycolysis</keyword>
<dbReference type="STRING" id="196109.A0A136IQK7"/>
<evidence type="ECO:0000313" key="12">
    <source>
        <dbReference type="EMBL" id="KXJ87212.1"/>
    </source>
</evidence>
<accession>A0A136IQK7</accession>
<dbReference type="Pfam" id="PF00349">
    <property type="entry name" value="Hexokinase_1"/>
    <property type="match status" value="1"/>
</dbReference>
<evidence type="ECO:0000256" key="1">
    <source>
        <dbReference type="ARBA" id="ARBA00004888"/>
    </source>
</evidence>
<dbReference type="InterPro" id="IPR043129">
    <property type="entry name" value="ATPase_NBD"/>
</dbReference>
<name>A0A136IQK7_9PEZI</name>
<keyword evidence="4 8" id="KW-0547">Nucleotide-binding</keyword>
<feature type="domain" description="Hexokinase N-terminal" evidence="10">
    <location>
        <begin position="13"/>
        <end position="179"/>
    </location>
</feature>
<keyword evidence="13" id="KW-1185">Reference proteome</keyword>
<evidence type="ECO:0000256" key="9">
    <source>
        <dbReference type="SAM" id="MobiDB-lite"/>
    </source>
</evidence>
<evidence type="ECO:0000256" key="4">
    <source>
        <dbReference type="ARBA" id="ARBA00022741"/>
    </source>
</evidence>
<comment type="pathway">
    <text evidence="1">Carbohydrate degradation; glycolysis; D-glyceraldehyde 3-phosphate and glycerone phosphate from D-glucose: step 1/4.</text>
</comment>
<dbReference type="OrthoDB" id="419537at2759"/>
<dbReference type="GO" id="GO:0005829">
    <property type="term" value="C:cytosol"/>
    <property type="evidence" value="ECO:0007669"/>
    <property type="project" value="TreeGrafter"/>
</dbReference>
<dbReference type="GO" id="GO:0001678">
    <property type="term" value="P:intracellular glucose homeostasis"/>
    <property type="evidence" value="ECO:0007669"/>
    <property type="project" value="InterPro"/>
</dbReference>
<dbReference type="Pfam" id="PF03727">
    <property type="entry name" value="Hexokinase_2"/>
    <property type="match status" value="2"/>
</dbReference>
<protein>
    <recommendedName>
        <fullName evidence="8">Phosphotransferase</fullName>
        <ecNumber evidence="8">2.7.1.-</ecNumber>
    </recommendedName>
</protein>
<evidence type="ECO:0000256" key="5">
    <source>
        <dbReference type="ARBA" id="ARBA00022777"/>
    </source>
</evidence>
<dbReference type="PRINTS" id="PR00475">
    <property type="entry name" value="HEXOKINASE"/>
</dbReference>
<evidence type="ECO:0000256" key="6">
    <source>
        <dbReference type="ARBA" id="ARBA00022840"/>
    </source>
</evidence>
<gene>
    <name evidence="12" type="ORF">Micbo1qcDRAFT_216193</name>
</gene>
<dbReference type="EMBL" id="KQ964263">
    <property type="protein sequence ID" value="KXJ87212.1"/>
    <property type="molecule type" value="Genomic_DNA"/>
</dbReference>
<dbReference type="GO" id="GO:0005524">
    <property type="term" value="F:ATP binding"/>
    <property type="evidence" value="ECO:0007669"/>
    <property type="project" value="UniProtKB-UniRule"/>
</dbReference>
<dbReference type="PANTHER" id="PTHR19443:SF30">
    <property type="entry name" value="GLUCOKINASE-1-RELATED"/>
    <property type="match status" value="1"/>
</dbReference>
<evidence type="ECO:0000313" key="13">
    <source>
        <dbReference type="Proteomes" id="UP000070501"/>
    </source>
</evidence>
<dbReference type="Proteomes" id="UP000070501">
    <property type="component" value="Unassembled WGS sequence"/>
</dbReference>
<dbReference type="SUPFAM" id="SSF53067">
    <property type="entry name" value="Actin-like ATPase domain"/>
    <property type="match status" value="2"/>
</dbReference>
<evidence type="ECO:0000256" key="8">
    <source>
        <dbReference type="RuleBase" id="RU362007"/>
    </source>
</evidence>